<feature type="compositionally biased region" description="Low complexity" evidence="1">
    <location>
        <begin position="133"/>
        <end position="143"/>
    </location>
</feature>
<dbReference type="EMBL" id="JAUIQD010000003">
    <property type="protein sequence ID" value="KAK3357123.1"/>
    <property type="molecule type" value="Genomic_DNA"/>
</dbReference>
<dbReference type="AlphaFoldDB" id="A0AAJ0HLT9"/>
<reference evidence="2" key="1">
    <citation type="journal article" date="2023" name="Mol. Phylogenet. Evol.">
        <title>Genome-scale phylogeny and comparative genomics of the fungal order Sordariales.</title>
        <authorList>
            <person name="Hensen N."/>
            <person name="Bonometti L."/>
            <person name="Westerberg I."/>
            <person name="Brannstrom I.O."/>
            <person name="Guillou S."/>
            <person name="Cros-Aarteil S."/>
            <person name="Calhoun S."/>
            <person name="Haridas S."/>
            <person name="Kuo A."/>
            <person name="Mondo S."/>
            <person name="Pangilinan J."/>
            <person name="Riley R."/>
            <person name="LaButti K."/>
            <person name="Andreopoulos B."/>
            <person name="Lipzen A."/>
            <person name="Chen C."/>
            <person name="Yan M."/>
            <person name="Daum C."/>
            <person name="Ng V."/>
            <person name="Clum A."/>
            <person name="Steindorff A."/>
            <person name="Ohm R.A."/>
            <person name="Martin F."/>
            <person name="Silar P."/>
            <person name="Natvig D.O."/>
            <person name="Lalanne C."/>
            <person name="Gautier V."/>
            <person name="Ament-Velasquez S.L."/>
            <person name="Kruys A."/>
            <person name="Hutchinson M.I."/>
            <person name="Powell A.J."/>
            <person name="Barry K."/>
            <person name="Miller A.N."/>
            <person name="Grigoriev I.V."/>
            <person name="Debuchy R."/>
            <person name="Gladieux P."/>
            <person name="Hiltunen Thoren M."/>
            <person name="Johannesson H."/>
        </authorList>
    </citation>
    <scope>NUCLEOTIDE SEQUENCE</scope>
    <source>
        <strain evidence="2">CBS 955.72</strain>
    </source>
</reference>
<feature type="region of interest" description="Disordered" evidence="1">
    <location>
        <begin position="83"/>
        <end position="102"/>
    </location>
</feature>
<organism evidence="2 3">
    <name type="scientific">Lasiosphaeria hispida</name>
    <dbReference type="NCBI Taxonomy" id="260671"/>
    <lineage>
        <taxon>Eukaryota</taxon>
        <taxon>Fungi</taxon>
        <taxon>Dikarya</taxon>
        <taxon>Ascomycota</taxon>
        <taxon>Pezizomycotina</taxon>
        <taxon>Sordariomycetes</taxon>
        <taxon>Sordariomycetidae</taxon>
        <taxon>Sordariales</taxon>
        <taxon>Lasiosphaeriaceae</taxon>
        <taxon>Lasiosphaeria</taxon>
    </lineage>
</organism>
<dbReference type="Proteomes" id="UP001275084">
    <property type="component" value="Unassembled WGS sequence"/>
</dbReference>
<feature type="region of interest" description="Disordered" evidence="1">
    <location>
        <begin position="133"/>
        <end position="335"/>
    </location>
</feature>
<evidence type="ECO:0000313" key="3">
    <source>
        <dbReference type="Proteomes" id="UP001275084"/>
    </source>
</evidence>
<sequence>MEPSFTDAEKRFVLAEMIKASHMDVTVLIDFIKHHDVEPDWMSMQLPGGRNMSQCLRAAEGMFQMSIPPPAILSLKRKSVSDLGDHASKKQAVGSPGESPYAVPRTVGTQLPGAGQPINIQPRPNGYPPLALNTPNTPITPITQNVVLPPRRRGRPPKAESLARQSVSQTAHYQPISPAPIAPSPASAPAFTPRPHSPAPAYQVWSATPPEPKSKRKGRPPAGDKPLPLEAVPRTVHPTPASETDAKQVATGSRTEYSDWSERVAAREQPQLGPARRDAPLPPMNTSLPLPPRSPQPLIEARVHTHTRETPGTASTTPTANPLEPTRQGGHAATA</sequence>
<feature type="compositionally biased region" description="Polar residues" evidence="1">
    <location>
        <begin position="310"/>
        <end position="320"/>
    </location>
</feature>
<comment type="caution">
    <text evidence="2">The sequence shown here is derived from an EMBL/GenBank/DDBJ whole genome shotgun (WGS) entry which is preliminary data.</text>
</comment>
<feature type="compositionally biased region" description="Basic and acidic residues" evidence="1">
    <location>
        <begin position="256"/>
        <end position="266"/>
    </location>
</feature>
<protein>
    <submittedName>
        <fullName evidence="2">Uncharacterized protein</fullName>
    </submittedName>
</protein>
<name>A0AAJ0HLT9_9PEZI</name>
<accession>A0AAJ0HLT9</accession>
<evidence type="ECO:0000313" key="2">
    <source>
        <dbReference type="EMBL" id="KAK3357123.1"/>
    </source>
</evidence>
<proteinExistence type="predicted"/>
<gene>
    <name evidence="2" type="ORF">B0T25DRAFT_603896</name>
</gene>
<keyword evidence="3" id="KW-1185">Reference proteome</keyword>
<reference evidence="2" key="2">
    <citation type="submission" date="2023-06" db="EMBL/GenBank/DDBJ databases">
        <authorList>
            <consortium name="Lawrence Berkeley National Laboratory"/>
            <person name="Haridas S."/>
            <person name="Hensen N."/>
            <person name="Bonometti L."/>
            <person name="Westerberg I."/>
            <person name="Brannstrom I.O."/>
            <person name="Guillou S."/>
            <person name="Cros-Aarteil S."/>
            <person name="Calhoun S."/>
            <person name="Kuo A."/>
            <person name="Mondo S."/>
            <person name="Pangilinan J."/>
            <person name="Riley R."/>
            <person name="Labutti K."/>
            <person name="Andreopoulos B."/>
            <person name="Lipzen A."/>
            <person name="Chen C."/>
            <person name="Yanf M."/>
            <person name="Daum C."/>
            <person name="Ng V."/>
            <person name="Clum A."/>
            <person name="Steindorff A."/>
            <person name="Ohm R."/>
            <person name="Martin F."/>
            <person name="Silar P."/>
            <person name="Natvig D."/>
            <person name="Lalanne C."/>
            <person name="Gautier V."/>
            <person name="Ament-Velasquez S.L."/>
            <person name="Kruys A."/>
            <person name="Hutchinson M.I."/>
            <person name="Powell A.J."/>
            <person name="Barry K."/>
            <person name="Miller A.N."/>
            <person name="Grigoriev I.V."/>
            <person name="Debuchy R."/>
            <person name="Gladieux P."/>
            <person name="Thoren M.H."/>
            <person name="Johannesson H."/>
        </authorList>
    </citation>
    <scope>NUCLEOTIDE SEQUENCE</scope>
    <source>
        <strain evidence="2">CBS 955.72</strain>
    </source>
</reference>
<evidence type="ECO:0000256" key="1">
    <source>
        <dbReference type="SAM" id="MobiDB-lite"/>
    </source>
</evidence>
<feature type="compositionally biased region" description="Polar residues" evidence="1">
    <location>
        <begin position="163"/>
        <end position="172"/>
    </location>
</feature>